<dbReference type="EMBL" id="JAFLNF010000003">
    <property type="protein sequence ID" value="MBO0345225.1"/>
    <property type="molecule type" value="Genomic_DNA"/>
</dbReference>
<keyword evidence="2" id="KW-1185">Reference proteome</keyword>
<reference evidence="1" key="1">
    <citation type="submission" date="2021-03" db="EMBL/GenBank/DDBJ databases">
        <title>Roseibium sp. CAU 1637 isolated from Incheon.</title>
        <authorList>
            <person name="Kim W."/>
        </authorList>
    </citation>
    <scope>NUCLEOTIDE SEQUENCE</scope>
    <source>
        <strain evidence="1">CAU 1637</strain>
    </source>
</reference>
<dbReference type="AlphaFoldDB" id="A0A939EN55"/>
<accession>A0A939EN55</accession>
<dbReference type="Proteomes" id="UP000664779">
    <property type="component" value="Unassembled WGS sequence"/>
</dbReference>
<gene>
    <name evidence="1" type="ORF">J0X15_08335</name>
</gene>
<comment type="caution">
    <text evidence="1">The sequence shown here is derived from an EMBL/GenBank/DDBJ whole genome shotgun (WGS) entry which is preliminary data.</text>
</comment>
<organism evidence="1 2">
    <name type="scientific">Roseibium limicola</name>
    <dbReference type="NCBI Taxonomy" id="2816037"/>
    <lineage>
        <taxon>Bacteria</taxon>
        <taxon>Pseudomonadati</taxon>
        <taxon>Pseudomonadota</taxon>
        <taxon>Alphaproteobacteria</taxon>
        <taxon>Hyphomicrobiales</taxon>
        <taxon>Stappiaceae</taxon>
        <taxon>Roseibium</taxon>
    </lineage>
</organism>
<name>A0A939EN55_9HYPH</name>
<evidence type="ECO:0000313" key="1">
    <source>
        <dbReference type="EMBL" id="MBO0345225.1"/>
    </source>
</evidence>
<protein>
    <submittedName>
        <fullName evidence="1">Uncharacterized protein</fullName>
    </submittedName>
</protein>
<sequence>MTILALALLVSGCARPSGDFGRAKPSFVHDKAMPLLGEQNARLRGDPVSKFNFTNDEKLLRDLSWGLIRPPHANDWIGGTIAELSRTRVLPEVEGRIPPDLYYQFLRTDQFQSSDARYDRIAADANGDAELVPPYCIVAKRVMATDSERLRVLATKQVVTEEVYEGAKARVWENRALIGWVGQALRFRIAAYQRAIEALEVETPSQDRLWKANSAVRTLEGEVRLAETNCNEGITRVSVDDDKIRRSRIYSNWGTERPPLVK</sequence>
<evidence type="ECO:0000313" key="2">
    <source>
        <dbReference type="Proteomes" id="UP000664779"/>
    </source>
</evidence>
<proteinExistence type="predicted"/>